<sequence length="43" mass="4732">MRRKDLTEPCACLAPATCQKITGPNLSHFSPLCMNVKIDSVLQ</sequence>
<reference evidence="1" key="1">
    <citation type="submission" date="2014-11" db="EMBL/GenBank/DDBJ databases">
        <authorList>
            <person name="Amaro Gonzalez C."/>
        </authorList>
    </citation>
    <scope>NUCLEOTIDE SEQUENCE</scope>
</reference>
<name>A0A0E9SF80_ANGAN</name>
<dbReference type="AlphaFoldDB" id="A0A0E9SF80"/>
<accession>A0A0E9SF80</accession>
<dbReference type="EMBL" id="GBXM01068543">
    <property type="protein sequence ID" value="JAH40034.1"/>
    <property type="molecule type" value="Transcribed_RNA"/>
</dbReference>
<protein>
    <submittedName>
        <fullName evidence="1">Uncharacterized protein</fullName>
    </submittedName>
</protein>
<proteinExistence type="predicted"/>
<evidence type="ECO:0000313" key="1">
    <source>
        <dbReference type="EMBL" id="JAH40034.1"/>
    </source>
</evidence>
<organism evidence="1">
    <name type="scientific">Anguilla anguilla</name>
    <name type="common">European freshwater eel</name>
    <name type="synonym">Muraena anguilla</name>
    <dbReference type="NCBI Taxonomy" id="7936"/>
    <lineage>
        <taxon>Eukaryota</taxon>
        <taxon>Metazoa</taxon>
        <taxon>Chordata</taxon>
        <taxon>Craniata</taxon>
        <taxon>Vertebrata</taxon>
        <taxon>Euteleostomi</taxon>
        <taxon>Actinopterygii</taxon>
        <taxon>Neopterygii</taxon>
        <taxon>Teleostei</taxon>
        <taxon>Anguilliformes</taxon>
        <taxon>Anguillidae</taxon>
        <taxon>Anguilla</taxon>
    </lineage>
</organism>
<reference evidence="1" key="2">
    <citation type="journal article" date="2015" name="Fish Shellfish Immunol.">
        <title>Early steps in the European eel (Anguilla anguilla)-Vibrio vulnificus interaction in the gills: Role of the RtxA13 toxin.</title>
        <authorList>
            <person name="Callol A."/>
            <person name="Pajuelo D."/>
            <person name="Ebbesson L."/>
            <person name="Teles M."/>
            <person name="MacKenzie S."/>
            <person name="Amaro C."/>
        </authorList>
    </citation>
    <scope>NUCLEOTIDE SEQUENCE</scope>
</reference>